<dbReference type="Pfam" id="PF02661">
    <property type="entry name" value="Fic"/>
    <property type="match status" value="1"/>
</dbReference>
<dbReference type="AlphaFoldDB" id="A0A828PVI0"/>
<dbReference type="InterPro" id="IPR036597">
    <property type="entry name" value="Fido-like_dom_sf"/>
</dbReference>
<evidence type="ECO:0000313" key="3">
    <source>
        <dbReference type="Proteomes" id="UP000005341"/>
    </source>
</evidence>
<accession>A0A828PVI0</accession>
<feature type="domain" description="Fido" evidence="1">
    <location>
        <begin position="123"/>
        <end position="253"/>
    </location>
</feature>
<dbReference type="PANTHER" id="PTHR35810:SF1">
    <property type="entry name" value="CYTOPLASMIC PROTEIN"/>
    <property type="match status" value="1"/>
</dbReference>
<comment type="caution">
    <text evidence="2">The sequence shown here is derived from an EMBL/GenBank/DDBJ whole genome shotgun (WGS) entry which is preliminary data.</text>
</comment>
<gene>
    <name evidence="2" type="ORF">appser6_3830</name>
</gene>
<dbReference type="Proteomes" id="UP000005341">
    <property type="component" value="Unassembled WGS sequence"/>
</dbReference>
<dbReference type="InterPro" id="IPR053737">
    <property type="entry name" value="Type_II_TA_Toxin"/>
</dbReference>
<proteinExistence type="predicted"/>
<organism evidence="2 3">
    <name type="scientific">Actinobacillus pleuropneumoniae serovar 6 str. Femo</name>
    <dbReference type="NCBI Taxonomy" id="754256"/>
    <lineage>
        <taxon>Bacteria</taxon>
        <taxon>Pseudomonadati</taxon>
        <taxon>Pseudomonadota</taxon>
        <taxon>Gammaproteobacteria</taxon>
        <taxon>Pasteurellales</taxon>
        <taxon>Pasteurellaceae</taxon>
        <taxon>Actinobacillus</taxon>
    </lineage>
</organism>
<dbReference type="EMBL" id="ADOG01000007">
    <property type="protein sequence ID" value="EFM92567.1"/>
    <property type="molecule type" value="Genomic_DNA"/>
</dbReference>
<reference evidence="2 3" key="1">
    <citation type="journal article" date="2010" name="J. Bacteriol.">
        <title>Comparative genomic characterization of Actinobacillus pleuropneumoniae.</title>
        <authorList>
            <person name="Xu Z."/>
            <person name="Chen X."/>
            <person name="Li L."/>
            <person name="Li T."/>
            <person name="Wang S."/>
            <person name="Chen H."/>
            <person name="Zhou R."/>
        </authorList>
    </citation>
    <scope>NUCLEOTIDE SEQUENCE [LARGE SCALE GENOMIC DNA]</scope>
    <source>
        <strain evidence="2 3">Femo</strain>
    </source>
</reference>
<dbReference type="SUPFAM" id="SSF140931">
    <property type="entry name" value="Fic-like"/>
    <property type="match status" value="1"/>
</dbReference>
<dbReference type="PANTHER" id="PTHR35810">
    <property type="entry name" value="CYTOPLASMIC PROTEIN-RELATED"/>
    <property type="match status" value="1"/>
</dbReference>
<evidence type="ECO:0000313" key="2">
    <source>
        <dbReference type="EMBL" id="EFM92567.1"/>
    </source>
</evidence>
<dbReference type="Pfam" id="PF13310">
    <property type="entry name" value="Virulence_RhuM"/>
    <property type="match status" value="1"/>
</dbReference>
<dbReference type="InterPro" id="IPR003812">
    <property type="entry name" value="Fido"/>
</dbReference>
<dbReference type="Gene3D" id="1.20.120.1870">
    <property type="entry name" value="Fic/DOC protein, Fido domain"/>
    <property type="match status" value="1"/>
</dbReference>
<evidence type="ECO:0000259" key="1">
    <source>
        <dbReference type="PROSITE" id="PS51459"/>
    </source>
</evidence>
<name>A0A828PVI0_ACTPL</name>
<dbReference type="InterPro" id="IPR011204">
    <property type="entry name" value="Virulence_RhuM-like"/>
</dbReference>
<sequence>MEGNRKVTRQVKHYNLDAIISVGYRVKSKSATQFRIWATTRLKDYLTKGYAINQKRLQQNAYELEQALALIQKTVNSSELTIESGRGLVDIVSRYTHTFLWLQQYDEGLLIEPKVQVGGKLPTIEQTKQALHELKQQLMVRGEASELFGLERDNGLSAILGNLEQTVFGEPAYPSIEAKAAHLLYFVVKNHPFADGNKRSGAFLFVDFLHRNQRLFNQNNIPIINDTGLAALTLLVAESDPKQKETLIRLIMHMLKR</sequence>
<dbReference type="PROSITE" id="PS51459">
    <property type="entry name" value="FIDO"/>
    <property type="match status" value="1"/>
</dbReference>
<protein>
    <recommendedName>
        <fullName evidence="1">Fido domain-containing protein</fullName>
    </recommendedName>
</protein>